<dbReference type="AlphaFoldDB" id="A0A9D1KD46"/>
<dbReference type="Proteomes" id="UP000886722">
    <property type="component" value="Unassembled WGS sequence"/>
</dbReference>
<evidence type="ECO:0000313" key="2">
    <source>
        <dbReference type="Proteomes" id="UP000886722"/>
    </source>
</evidence>
<protein>
    <recommendedName>
        <fullName evidence="3">Lipoprotein</fullName>
    </recommendedName>
</protein>
<reference evidence="1" key="1">
    <citation type="submission" date="2020-10" db="EMBL/GenBank/DDBJ databases">
        <authorList>
            <person name="Gilroy R."/>
        </authorList>
    </citation>
    <scope>NUCLEOTIDE SEQUENCE</scope>
    <source>
        <strain evidence="1">21143</strain>
    </source>
</reference>
<reference evidence="1" key="2">
    <citation type="journal article" date="2021" name="PeerJ">
        <title>Extensive microbial diversity within the chicken gut microbiome revealed by metagenomics and culture.</title>
        <authorList>
            <person name="Gilroy R."/>
            <person name="Ravi A."/>
            <person name="Getino M."/>
            <person name="Pursley I."/>
            <person name="Horton D.L."/>
            <person name="Alikhan N.F."/>
            <person name="Baker D."/>
            <person name="Gharbi K."/>
            <person name="Hall N."/>
            <person name="Watson M."/>
            <person name="Adriaenssens E.M."/>
            <person name="Foster-Nyarko E."/>
            <person name="Jarju S."/>
            <person name="Secka A."/>
            <person name="Antonio M."/>
            <person name="Oren A."/>
            <person name="Chaudhuri R.R."/>
            <person name="La Ragione R."/>
            <person name="Hildebrand F."/>
            <person name="Pallen M.J."/>
        </authorList>
    </citation>
    <scope>NUCLEOTIDE SEQUENCE</scope>
    <source>
        <strain evidence="1">21143</strain>
    </source>
</reference>
<proteinExistence type="predicted"/>
<accession>A0A9D1KD46</accession>
<evidence type="ECO:0008006" key="3">
    <source>
        <dbReference type="Google" id="ProtNLM"/>
    </source>
</evidence>
<evidence type="ECO:0000313" key="1">
    <source>
        <dbReference type="EMBL" id="HIT39264.1"/>
    </source>
</evidence>
<comment type="caution">
    <text evidence="1">The sequence shown here is derived from an EMBL/GenBank/DDBJ whole genome shotgun (WGS) entry which is preliminary data.</text>
</comment>
<name>A0A9D1KD46_9BACT</name>
<organism evidence="1 2">
    <name type="scientific">Candidatus Caccoplasma intestinavium</name>
    <dbReference type="NCBI Taxonomy" id="2840716"/>
    <lineage>
        <taxon>Bacteria</taxon>
        <taxon>Pseudomonadati</taxon>
        <taxon>Bacteroidota</taxon>
        <taxon>Bacteroidia</taxon>
        <taxon>Bacteroidales</taxon>
        <taxon>Bacteroidaceae</taxon>
        <taxon>Bacteroidaceae incertae sedis</taxon>
        <taxon>Candidatus Caccoplasma</taxon>
    </lineage>
</organism>
<dbReference type="EMBL" id="DVKT01000034">
    <property type="protein sequence ID" value="HIT39264.1"/>
    <property type="molecule type" value="Genomic_DNA"/>
</dbReference>
<gene>
    <name evidence="1" type="ORF">IAD06_04420</name>
</gene>
<dbReference type="PROSITE" id="PS51257">
    <property type="entry name" value="PROKAR_LIPOPROTEIN"/>
    <property type="match status" value="1"/>
</dbReference>
<sequence length="663" mass="72709">MKKLLIPCCLVLLAGCVDKDYDKEIDMNVTIAENGITLPVGETDKFTLSKLIDTDDNLKINGDSIYYISESTDSKTEFAAMKSVIIDQSNGLAPEIEPTEIAIPEELEQAIELGIPYEGSIPLTLSADVPINPSQLKVSKDIERIDTIMFDSPKQATLTFTTELFEDQGPAEFSLLLSDMKVTLPQMLILSNTDKIGDTVLEETDDMGNPLVVSDHILYVPSKNAEDGIFSITLNIYGLCAGKIRPDGTNNFQLTPSTDDENILDIIDNEFVLNGDASVQLALKGPGTTLAAQTQVRTDFIIEELEITRVAGLIDASADESFSIEIGSMPDFLSGNDISLDLSNPFIKLNAANPMGIPVKAVLSIDPKNDKGVSLNPEPIVVDTIFIKQASYSESENRMIPSENHIYISQREPTNDWVDAEKKTFWLNDTLYTWAQGNLPGLLDTQIPSSLDATISASTDKSIEHIALLNNQPNDVTVDCNITVPMEFGENFAINFSEIEGGLDDIFSDVSVQEAAIIASYTTTLPLDLEFTINPLQEISAEEYNRLPSDEKLLDDDDEEYPEYYRILKNVGFEILNADQNGKGIITGTTDMSLVDPAPSMGKIVIRLTEKEKDALKSLTHLQYSVAGNLTKGLESGALRSTQYLQMKLSAKIAKIEVDIDSL</sequence>